<dbReference type="GO" id="GO:0008380">
    <property type="term" value="P:RNA splicing"/>
    <property type="evidence" value="ECO:0007669"/>
    <property type="project" value="UniProtKB-KW"/>
</dbReference>
<reference evidence="12" key="1">
    <citation type="journal article" date="2023" name="PhytoFront">
        <title>Draft Genome Resources of Seven Strains of Tilletia horrida, Causal Agent of Kernel Smut of Rice.</title>
        <authorList>
            <person name="Khanal S."/>
            <person name="Antony Babu S."/>
            <person name="Zhou X.G."/>
        </authorList>
    </citation>
    <scope>NUCLEOTIDE SEQUENCE</scope>
    <source>
        <strain evidence="12">TX3</strain>
    </source>
</reference>
<dbReference type="PANTHER" id="PTHR14089:SF6">
    <property type="entry name" value="PRE-MRNA-SPLICING FACTOR RBM22"/>
    <property type="match status" value="1"/>
</dbReference>
<dbReference type="InterPro" id="IPR000571">
    <property type="entry name" value="Znf_CCCH"/>
</dbReference>
<accession>A0AAN6G7R9</accession>
<protein>
    <submittedName>
        <fullName evidence="12">Pre-mRNA-splicing factor slt11</fullName>
    </submittedName>
</protein>
<dbReference type="Gene3D" id="3.30.70.330">
    <property type="match status" value="1"/>
</dbReference>
<proteinExistence type="predicted"/>
<dbReference type="Gene3D" id="4.10.1000.10">
    <property type="entry name" value="Zinc finger, CCCH-type"/>
    <property type="match status" value="1"/>
</dbReference>
<dbReference type="Proteomes" id="UP001176521">
    <property type="component" value="Unassembled WGS sequence"/>
</dbReference>
<dbReference type="PROSITE" id="PS50102">
    <property type="entry name" value="RRM"/>
    <property type="match status" value="1"/>
</dbReference>
<feature type="region of interest" description="Disordered" evidence="9">
    <location>
        <begin position="218"/>
        <end position="248"/>
    </location>
</feature>
<keyword evidence="2" id="KW-0507">mRNA processing</keyword>
<dbReference type="GO" id="GO:0036002">
    <property type="term" value="F:pre-mRNA binding"/>
    <property type="evidence" value="ECO:0007669"/>
    <property type="project" value="TreeGrafter"/>
</dbReference>
<dbReference type="Pfam" id="PF16131">
    <property type="entry name" value="Torus"/>
    <property type="match status" value="1"/>
</dbReference>
<dbReference type="PROSITE" id="PS50103">
    <property type="entry name" value="ZF_C3H1"/>
    <property type="match status" value="1"/>
</dbReference>
<evidence type="ECO:0000313" key="12">
    <source>
        <dbReference type="EMBL" id="KAK0525354.1"/>
    </source>
</evidence>
<comment type="caution">
    <text evidence="12">The sequence shown here is derived from an EMBL/GenBank/DDBJ whole genome shotgun (WGS) entry which is preliminary data.</text>
</comment>
<dbReference type="GO" id="GO:0071006">
    <property type="term" value="C:U2-type catalytic step 1 spliceosome"/>
    <property type="evidence" value="ECO:0007669"/>
    <property type="project" value="TreeGrafter"/>
</dbReference>
<organism evidence="12 13">
    <name type="scientific">Tilletia horrida</name>
    <dbReference type="NCBI Taxonomy" id="155126"/>
    <lineage>
        <taxon>Eukaryota</taxon>
        <taxon>Fungi</taxon>
        <taxon>Dikarya</taxon>
        <taxon>Basidiomycota</taxon>
        <taxon>Ustilaginomycotina</taxon>
        <taxon>Exobasidiomycetes</taxon>
        <taxon>Tilletiales</taxon>
        <taxon>Tilletiaceae</taxon>
        <taxon>Tilletia</taxon>
    </lineage>
</organism>
<dbReference type="InterPro" id="IPR048995">
    <property type="entry name" value="STL11/RBM22-like_N"/>
</dbReference>
<keyword evidence="1 8" id="KW-0479">Metal-binding</keyword>
<keyword evidence="13" id="KW-1185">Reference proteome</keyword>
<dbReference type="InterPro" id="IPR039171">
    <property type="entry name" value="Cwc2/Slt11"/>
</dbReference>
<dbReference type="SUPFAM" id="SSF90229">
    <property type="entry name" value="CCCH zinc finger"/>
    <property type="match status" value="1"/>
</dbReference>
<dbReference type="Pfam" id="PF21369">
    <property type="entry name" value="STL11_N"/>
    <property type="match status" value="1"/>
</dbReference>
<evidence type="ECO:0000256" key="7">
    <source>
        <dbReference type="PROSITE-ProRule" id="PRU00176"/>
    </source>
</evidence>
<dbReference type="EMBL" id="JAPDMQ010000402">
    <property type="protein sequence ID" value="KAK0525354.1"/>
    <property type="molecule type" value="Genomic_DNA"/>
</dbReference>
<feature type="zinc finger region" description="C3H1-type" evidence="8">
    <location>
        <begin position="160"/>
        <end position="187"/>
    </location>
</feature>
<keyword evidence="2" id="KW-0747">Spliceosome</keyword>
<feature type="domain" description="RRM" evidence="10">
    <location>
        <begin position="248"/>
        <end position="334"/>
    </location>
</feature>
<dbReference type="PANTHER" id="PTHR14089">
    <property type="entry name" value="PRE-MRNA-SPLICING FACTOR RBM22"/>
    <property type="match status" value="1"/>
</dbReference>
<evidence type="ECO:0000256" key="4">
    <source>
        <dbReference type="ARBA" id="ARBA00022833"/>
    </source>
</evidence>
<evidence type="ECO:0000256" key="3">
    <source>
        <dbReference type="ARBA" id="ARBA00022771"/>
    </source>
</evidence>
<keyword evidence="5 7" id="KW-0694">RNA-binding</keyword>
<dbReference type="InterPro" id="IPR035979">
    <property type="entry name" value="RBD_domain_sf"/>
</dbReference>
<dbReference type="InterPro" id="IPR036855">
    <property type="entry name" value="Znf_CCCH_sf"/>
</dbReference>
<keyword evidence="6" id="KW-0508">mRNA splicing</keyword>
<dbReference type="GO" id="GO:0008270">
    <property type="term" value="F:zinc ion binding"/>
    <property type="evidence" value="ECO:0007669"/>
    <property type="project" value="UniProtKB-KW"/>
</dbReference>
<dbReference type="SUPFAM" id="SSF54928">
    <property type="entry name" value="RNA-binding domain, RBD"/>
    <property type="match status" value="1"/>
</dbReference>
<keyword evidence="4 8" id="KW-0862">Zinc</keyword>
<evidence type="ECO:0000256" key="6">
    <source>
        <dbReference type="ARBA" id="ARBA00023187"/>
    </source>
</evidence>
<dbReference type="SMART" id="SM00356">
    <property type="entry name" value="ZnF_C3H1"/>
    <property type="match status" value="1"/>
</dbReference>
<feature type="domain" description="C3H1-type" evidence="11">
    <location>
        <begin position="160"/>
        <end position="187"/>
    </location>
</feature>
<dbReference type="GO" id="GO:0071007">
    <property type="term" value="C:U2-type catalytic step 2 spliceosome"/>
    <property type="evidence" value="ECO:0007669"/>
    <property type="project" value="TreeGrafter"/>
</dbReference>
<feature type="region of interest" description="Disordered" evidence="9">
    <location>
        <begin position="338"/>
        <end position="365"/>
    </location>
</feature>
<dbReference type="InterPro" id="IPR000504">
    <property type="entry name" value="RRM_dom"/>
</dbReference>
<evidence type="ECO:0000256" key="2">
    <source>
        <dbReference type="ARBA" id="ARBA00022728"/>
    </source>
</evidence>
<evidence type="ECO:0000259" key="11">
    <source>
        <dbReference type="PROSITE" id="PS50103"/>
    </source>
</evidence>
<evidence type="ECO:0000256" key="5">
    <source>
        <dbReference type="ARBA" id="ARBA00022884"/>
    </source>
</evidence>
<dbReference type="GO" id="GO:0000974">
    <property type="term" value="C:Prp19 complex"/>
    <property type="evidence" value="ECO:0007669"/>
    <property type="project" value="TreeGrafter"/>
</dbReference>
<evidence type="ECO:0000259" key="10">
    <source>
        <dbReference type="PROSITE" id="PS50102"/>
    </source>
</evidence>
<evidence type="ECO:0000313" key="13">
    <source>
        <dbReference type="Proteomes" id="UP001176521"/>
    </source>
</evidence>
<evidence type="ECO:0000256" key="9">
    <source>
        <dbReference type="SAM" id="MobiDB-lite"/>
    </source>
</evidence>
<evidence type="ECO:0000256" key="1">
    <source>
        <dbReference type="ARBA" id="ARBA00022723"/>
    </source>
</evidence>
<dbReference type="AlphaFoldDB" id="A0AAN6G7R9"/>
<evidence type="ECO:0000256" key="8">
    <source>
        <dbReference type="PROSITE-ProRule" id="PRU00723"/>
    </source>
</evidence>
<gene>
    <name evidence="12" type="primary">SLT11</name>
    <name evidence="12" type="ORF">OC842_005525</name>
</gene>
<name>A0AAN6G7R9_9BASI</name>
<dbReference type="GO" id="GO:0017070">
    <property type="term" value="F:U6 snRNA binding"/>
    <property type="evidence" value="ECO:0007669"/>
    <property type="project" value="TreeGrafter"/>
</dbReference>
<dbReference type="InterPro" id="IPR032297">
    <property type="entry name" value="Torus"/>
</dbReference>
<dbReference type="InterPro" id="IPR012677">
    <property type="entry name" value="Nucleotide-bd_a/b_plait_sf"/>
</dbReference>
<keyword evidence="3 8" id="KW-0863">Zinc-finger</keyword>
<sequence length="365" mass="38351">MSYGFANKQDTASGGSESADMPILCESCLGPNPYVRMTRIPNGGECKICTRPFTVFRWSPGSGARFKRTEICTTCAKIKNVCQTCVLDLVYHLPVQVRDTAMDLKNKAPTGDINRQYYVNNVEAQGDSALVASSAGPSSRAGQDLLKKLTRNSSEPSYKRNRPQLCSFFAKGNCTRGDACPYRHELPPSMLDPAGAGDLGKQNIQDRYHGRNDPVAKRLLAGSSGSSGGSGSGQSQPLPPPPADPSVVTLFLSTLPESATASEAPIRALFSASHTQEAIRSITLVPKTKCAFVNFSTRTDAERAAAQCRTKMRLPAVEGGGGGGEEIRVSWGRSRAAAAPAGSGKTAATATATGQDAAATAATGV</sequence>